<dbReference type="PROSITE" id="PS50158">
    <property type="entry name" value="ZF_CCHC"/>
    <property type="match status" value="1"/>
</dbReference>
<evidence type="ECO:0000259" key="3">
    <source>
        <dbReference type="PROSITE" id="PS50158"/>
    </source>
</evidence>
<evidence type="ECO:0000256" key="2">
    <source>
        <dbReference type="SAM" id="MobiDB-lite"/>
    </source>
</evidence>
<dbReference type="InterPro" id="IPR001878">
    <property type="entry name" value="Znf_CCHC"/>
</dbReference>
<keyword evidence="1" id="KW-0479">Metal-binding</keyword>
<keyword evidence="1" id="KW-0862">Zinc</keyword>
<evidence type="ECO:0000256" key="1">
    <source>
        <dbReference type="PROSITE-ProRule" id="PRU00047"/>
    </source>
</evidence>
<dbReference type="InterPro" id="IPR036875">
    <property type="entry name" value="Znf_CCHC_sf"/>
</dbReference>
<dbReference type="Proteomes" id="UP000807115">
    <property type="component" value="Chromosome 10"/>
</dbReference>
<reference evidence="4" key="2">
    <citation type="submission" date="2020-10" db="EMBL/GenBank/DDBJ databases">
        <authorList>
            <person name="Cooper E.A."/>
            <person name="Brenton Z.W."/>
            <person name="Flinn B.S."/>
            <person name="Jenkins J."/>
            <person name="Shu S."/>
            <person name="Flowers D."/>
            <person name="Luo F."/>
            <person name="Wang Y."/>
            <person name="Xia P."/>
            <person name="Barry K."/>
            <person name="Daum C."/>
            <person name="Lipzen A."/>
            <person name="Yoshinaga Y."/>
            <person name="Schmutz J."/>
            <person name="Saski C."/>
            <person name="Vermerris W."/>
            <person name="Kresovich S."/>
        </authorList>
    </citation>
    <scope>NUCLEOTIDE SEQUENCE</scope>
</reference>
<dbReference type="AlphaFoldDB" id="A0A921Q4H0"/>
<evidence type="ECO:0000313" key="4">
    <source>
        <dbReference type="EMBL" id="KAG0514718.1"/>
    </source>
</evidence>
<proteinExistence type="predicted"/>
<dbReference type="GO" id="GO:0003676">
    <property type="term" value="F:nucleic acid binding"/>
    <property type="evidence" value="ECO:0007669"/>
    <property type="project" value="InterPro"/>
</dbReference>
<feature type="region of interest" description="Disordered" evidence="2">
    <location>
        <begin position="119"/>
        <end position="174"/>
    </location>
</feature>
<dbReference type="GO" id="GO:0008270">
    <property type="term" value="F:zinc ion binding"/>
    <property type="evidence" value="ECO:0007669"/>
    <property type="project" value="UniProtKB-KW"/>
</dbReference>
<organism evidence="4 5">
    <name type="scientific">Sorghum bicolor</name>
    <name type="common">Sorghum</name>
    <name type="synonym">Sorghum vulgare</name>
    <dbReference type="NCBI Taxonomy" id="4558"/>
    <lineage>
        <taxon>Eukaryota</taxon>
        <taxon>Viridiplantae</taxon>
        <taxon>Streptophyta</taxon>
        <taxon>Embryophyta</taxon>
        <taxon>Tracheophyta</taxon>
        <taxon>Spermatophyta</taxon>
        <taxon>Magnoliopsida</taxon>
        <taxon>Liliopsida</taxon>
        <taxon>Poales</taxon>
        <taxon>Poaceae</taxon>
        <taxon>PACMAD clade</taxon>
        <taxon>Panicoideae</taxon>
        <taxon>Andropogonodae</taxon>
        <taxon>Andropogoneae</taxon>
        <taxon>Sorghinae</taxon>
        <taxon>Sorghum</taxon>
    </lineage>
</organism>
<comment type="caution">
    <text evidence="4">The sequence shown here is derived from an EMBL/GenBank/DDBJ whole genome shotgun (WGS) entry which is preliminary data.</text>
</comment>
<keyword evidence="1" id="KW-0863">Zinc-finger</keyword>
<protein>
    <recommendedName>
        <fullName evidence="3">CCHC-type domain-containing protein</fullName>
    </recommendedName>
</protein>
<sequence>MKVSVNNNNGVPSFLSDLYISRVYSHQTVVDRGYPVDFSVCFLFYFLPPRCLRCRRLGHLARHCNRPRHGSSVPRGNGGHQARHYVRVADGVAVGTTQPVTHGDSLDYGGVCGRRHQKLKRKHKLPTVQVQPRESPVGTGCQNVAMANTTAAATSPANRGEPRRVGMPSGTLSDVDPSMLPLRFDVGQAGRDVADDPMLVELVASLHVIRTATAPALVVTSPGRVDAAFSEDEGPRPLASPSIVVGRRWWMSYHRVASKMTQ</sequence>
<evidence type="ECO:0000313" key="5">
    <source>
        <dbReference type="Proteomes" id="UP000807115"/>
    </source>
</evidence>
<dbReference type="EMBL" id="CM027689">
    <property type="protein sequence ID" value="KAG0514718.1"/>
    <property type="molecule type" value="Genomic_DNA"/>
</dbReference>
<accession>A0A921Q4H0</accession>
<feature type="compositionally biased region" description="Low complexity" evidence="2">
    <location>
        <begin position="143"/>
        <end position="158"/>
    </location>
</feature>
<dbReference type="SUPFAM" id="SSF57756">
    <property type="entry name" value="Retrovirus zinc finger-like domains"/>
    <property type="match status" value="1"/>
</dbReference>
<feature type="domain" description="CCHC-type" evidence="3">
    <location>
        <begin position="50"/>
        <end position="64"/>
    </location>
</feature>
<reference evidence="4" key="1">
    <citation type="journal article" date="2019" name="BMC Genomics">
        <title>A new reference genome for Sorghum bicolor reveals high levels of sequence similarity between sweet and grain genotypes: implications for the genetics of sugar metabolism.</title>
        <authorList>
            <person name="Cooper E.A."/>
            <person name="Brenton Z.W."/>
            <person name="Flinn B.S."/>
            <person name="Jenkins J."/>
            <person name="Shu S."/>
            <person name="Flowers D."/>
            <person name="Luo F."/>
            <person name="Wang Y."/>
            <person name="Xia P."/>
            <person name="Barry K."/>
            <person name="Daum C."/>
            <person name="Lipzen A."/>
            <person name="Yoshinaga Y."/>
            <person name="Schmutz J."/>
            <person name="Saski C."/>
            <person name="Vermerris W."/>
            <person name="Kresovich S."/>
        </authorList>
    </citation>
    <scope>NUCLEOTIDE SEQUENCE</scope>
</reference>
<name>A0A921Q4H0_SORBI</name>
<gene>
    <name evidence="4" type="ORF">BDA96_10G217400</name>
</gene>